<evidence type="ECO:0000313" key="1">
    <source>
        <dbReference type="EMBL" id="RZF33170.1"/>
    </source>
</evidence>
<organism evidence="1 2">
    <name type="scientific">Laodelphax striatellus</name>
    <name type="common">Small brown planthopper</name>
    <name type="synonym">Delphax striatella</name>
    <dbReference type="NCBI Taxonomy" id="195883"/>
    <lineage>
        <taxon>Eukaryota</taxon>
        <taxon>Metazoa</taxon>
        <taxon>Ecdysozoa</taxon>
        <taxon>Arthropoda</taxon>
        <taxon>Hexapoda</taxon>
        <taxon>Insecta</taxon>
        <taxon>Pterygota</taxon>
        <taxon>Neoptera</taxon>
        <taxon>Paraneoptera</taxon>
        <taxon>Hemiptera</taxon>
        <taxon>Auchenorrhyncha</taxon>
        <taxon>Fulgoroidea</taxon>
        <taxon>Delphacidae</taxon>
        <taxon>Criomorphinae</taxon>
        <taxon>Laodelphax</taxon>
    </lineage>
</organism>
<comment type="caution">
    <text evidence="1">The sequence shown here is derived from an EMBL/GenBank/DDBJ whole genome shotgun (WGS) entry which is preliminary data.</text>
</comment>
<proteinExistence type="predicted"/>
<protein>
    <submittedName>
        <fullName evidence="1">Uncharacterized protein</fullName>
    </submittedName>
</protein>
<dbReference type="AlphaFoldDB" id="A0A482WIL0"/>
<keyword evidence="2" id="KW-1185">Reference proteome</keyword>
<evidence type="ECO:0000313" key="2">
    <source>
        <dbReference type="Proteomes" id="UP000291343"/>
    </source>
</evidence>
<dbReference type="EMBL" id="QKKF02034760">
    <property type="protein sequence ID" value="RZF33170.1"/>
    <property type="molecule type" value="Genomic_DNA"/>
</dbReference>
<reference evidence="1 2" key="1">
    <citation type="journal article" date="2017" name="Gigascience">
        <title>Genome sequence of the small brown planthopper, Laodelphax striatellus.</title>
        <authorList>
            <person name="Zhu J."/>
            <person name="Jiang F."/>
            <person name="Wang X."/>
            <person name="Yang P."/>
            <person name="Bao Y."/>
            <person name="Zhao W."/>
            <person name="Wang W."/>
            <person name="Lu H."/>
            <person name="Wang Q."/>
            <person name="Cui N."/>
            <person name="Li J."/>
            <person name="Chen X."/>
            <person name="Luo L."/>
            <person name="Yu J."/>
            <person name="Kang L."/>
            <person name="Cui F."/>
        </authorList>
    </citation>
    <scope>NUCLEOTIDE SEQUENCE [LARGE SCALE GENOMIC DNA]</scope>
    <source>
        <strain evidence="1">Lst14</strain>
    </source>
</reference>
<dbReference type="InParanoid" id="A0A482WIL0"/>
<name>A0A482WIL0_LAOST</name>
<dbReference type="Proteomes" id="UP000291343">
    <property type="component" value="Unassembled WGS sequence"/>
</dbReference>
<accession>A0A482WIL0</accession>
<sequence length="169" mass="19571">MSLYAAVTQYDRPELKLILRNDKCMKMLSVGRIRSTWRHWQWFSSAANQKPSTAASPSRMRGLHTPTDFLAGWPHLRTFPSISQRYFFPFNFPPFPSTQIVIVLAVHARCCTWKQVALTLVKVGRWARGKLWRDVTRLLAPSHLPPPTRAVHTCCWRLGVRNPESWSVE</sequence>
<gene>
    <name evidence="1" type="ORF">LSTR_LSTR004856</name>
</gene>